<dbReference type="Proteomes" id="UP000051096">
    <property type="component" value="Unassembled WGS sequence"/>
</dbReference>
<evidence type="ECO:0000256" key="3">
    <source>
        <dbReference type="ARBA" id="ARBA00012579"/>
    </source>
</evidence>
<dbReference type="EMBL" id="LJUO01000238">
    <property type="protein sequence ID" value="KPK67144.1"/>
    <property type="molecule type" value="Genomic_DNA"/>
</dbReference>
<keyword evidence="6 7" id="KW-0456">Lyase</keyword>
<evidence type="ECO:0000313" key="11">
    <source>
        <dbReference type="Proteomes" id="UP000051096"/>
    </source>
</evidence>
<feature type="binding site" evidence="7">
    <location>
        <begin position="33"/>
        <end position="34"/>
    </location>
    <ligand>
        <name>4-CDP-2-C-methyl-D-erythritol 2-phosphate</name>
        <dbReference type="ChEBI" id="CHEBI:57919"/>
    </ligand>
</feature>
<comment type="subunit">
    <text evidence="7">Homotrimer.</text>
</comment>
<evidence type="ECO:0000256" key="4">
    <source>
        <dbReference type="ARBA" id="ARBA00022723"/>
    </source>
</evidence>
<dbReference type="CDD" id="cd00554">
    <property type="entry name" value="MECDP_synthase"/>
    <property type="match status" value="1"/>
</dbReference>
<evidence type="ECO:0000256" key="8">
    <source>
        <dbReference type="RuleBase" id="RU004395"/>
    </source>
</evidence>
<evidence type="ECO:0000256" key="6">
    <source>
        <dbReference type="ARBA" id="ARBA00023239"/>
    </source>
</evidence>
<dbReference type="GO" id="GO:0016114">
    <property type="term" value="P:terpenoid biosynthetic process"/>
    <property type="evidence" value="ECO:0007669"/>
    <property type="project" value="InterPro"/>
</dbReference>
<evidence type="ECO:0000256" key="2">
    <source>
        <dbReference type="ARBA" id="ARBA00004709"/>
    </source>
</evidence>
<keyword evidence="5 7" id="KW-0414">Isoprene biosynthesis</keyword>
<dbReference type="Gene3D" id="3.30.1330.50">
    <property type="entry name" value="2-C-methyl-D-erythritol 2,4-cyclodiphosphate synthase"/>
    <property type="match status" value="1"/>
</dbReference>
<dbReference type="GO" id="GO:0019288">
    <property type="term" value="P:isopentenyl diphosphate biosynthetic process, methylerythritol 4-phosphate pathway"/>
    <property type="evidence" value="ECO:0007669"/>
    <property type="project" value="UniProtKB-UniRule"/>
</dbReference>
<dbReference type="HAMAP" id="MF_00107">
    <property type="entry name" value="IspF"/>
    <property type="match status" value="1"/>
</dbReference>
<proteinExistence type="inferred from homology"/>
<dbReference type="InterPro" id="IPR036571">
    <property type="entry name" value="MECDP_synthase_sf"/>
</dbReference>
<dbReference type="UniPathway" id="UPA00056">
    <property type="reaction ID" value="UER00095"/>
</dbReference>
<evidence type="ECO:0000259" key="9">
    <source>
        <dbReference type="Pfam" id="PF02542"/>
    </source>
</evidence>
<protein>
    <recommendedName>
        <fullName evidence="3 7">2-C-methyl-D-erythritol 2,4-cyclodiphosphate synthase</fullName>
        <shortName evidence="7">MECDP-synthase</shortName>
        <shortName evidence="7">MECPP-synthase</shortName>
        <shortName evidence="7">MECPS</shortName>
        <ecNumber evidence="3 7">4.6.1.12</ecNumber>
    </recommendedName>
</protein>
<comment type="pathway">
    <text evidence="2 7">Isoprenoid biosynthesis; isopentenyl diphosphate biosynthesis via DXP pathway; isopentenyl diphosphate from 1-deoxy-D-xylulose 5-phosphate: step 4/6.</text>
</comment>
<dbReference type="PANTHER" id="PTHR43181:SF1">
    <property type="entry name" value="2-C-METHYL-D-ERYTHRITOL 2,4-CYCLODIPHOSPHATE SYNTHASE, CHLOROPLASTIC"/>
    <property type="match status" value="1"/>
</dbReference>
<dbReference type="GO" id="GO:0046872">
    <property type="term" value="F:metal ion binding"/>
    <property type="evidence" value="ECO:0007669"/>
    <property type="project" value="UniProtKB-KW"/>
</dbReference>
<dbReference type="GO" id="GO:0008685">
    <property type="term" value="F:2-C-methyl-D-erythritol 2,4-cyclodiphosphate synthase activity"/>
    <property type="evidence" value="ECO:0007669"/>
    <property type="project" value="UniProtKB-UniRule"/>
</dbReference>
<reference evidence="10 11" key="1">
    <citation type="journal article" date="2015" name="Microbiome">
        <title>Genomic resolution of linkages in carbon, nitrogen, and sulfur cycling among widespread estuary sediment bacteria.</title>
        <authorList>
            <person name="Baker B.J."/>
            <person name="Lazar C.S."/>
            <person name="Teske A.P."/>
            <person name="Dick G.J."/>
        </authorList>
    </citation>
    <scope>NUCLEOTIDE SEQUENCE [LARGE SCALE GENOMIC DNA]</scope>
    <source>
        <strain evidence="10">SM23_60</strain>
    </source>
</reference>
<feature type="site" description="Transition state stabilizer" evidence="7">
    <location>
        <position position="33"/>
    </location>
</feature>
<feature type="site" description="Transition state stabilizer" evidence="7">
    <location>
        <position position="132"/>
    </location>
</feature>
<comment type="function">
    <text evidence="7">Involved in the biosynthesis of isopentenyl diphosphate (IPP) and dimethylallyl diphosphate (DMAPP), two major building blocks of isoprenoid compounds. Catalyzes the conversion of 4-diphosphocytidyl-2-C-methyl-D-erythritol 2-phosphate (CDP-ME2P) to 2-C-methyl-D-erythritol 2,4-cyclodiphosphate (ME-CPP) with a corresponding release of cytidine 5-monophosphate (CMP).</text>
</comment>
<evidence type="ECO:0000313" key="10">
    <source>
        <dbReference type="EMBL" id="KPK67144.1"/>
    </source>
</evidence>
<dbReference type="InterPro" id="IPR003526">
    <property type="entry name" value="MECDP_synthase"/>
</dbReference>
<feature type="binding site" evidence="7">
    <location>
        <position position="41"/>
    </location>
    <ligand>
        <name>a divalent metal cation</name>
        <dbReference type="ChEBI" id="CHEBI:60240"/>
    </ligand>
</feature>
<feature type="binding site" evidence="7">
    <location>
        <begin position="55"/>
        <end position="57"/>
    </location>
    <ligand>
        <name>4-CDP-2-C-methyl-D-erythritol 2-phosphate</name>
        <dbReference type="ChEBI" id="CHEBI:57919"/>
    </ligand>
</feature>
<comment type="catalytic activity">
    <reaction evidence="1 7 8">
        <text>4-CDP-2-C-methyl-D-erythritol 2-phosphate = 2-C-methyl-D-erythritol 2,4-cyclic diphosphate + CMP</text>
        <dbReference type="Rhea" id="RHEA:23864"/>
        <dbReference type="ChEBI" id="CHEBI:57919"/>
        <dbReference type="ChEBI" id="CHEBI:58483"/>
        <dbReference type="ChEBI" id="CHEBI:60377"/>
        <dbReference type="EC" id="4.6.1.12"/>
    </reaction>
</comment>
<feature type="domain" description="2-C-methyl-D-erythritol 2,4-cyclodiphosphate synthase" evidence="9">
    <location>
        <begin position="2"/>
        <end position="153"/>
    </location>
</feature>
<accession>A0A0S8G292</accession>
<comment type="caution">
    <text evidence="10">The sequence shown here is derived from an EMBL/GenBank/DDBJ whole genome shotgun (WGS) entry which is preliminary data.</text>
</comment>
<gene>
    <name evidence="7" type="primary">ispF</name>
    <name evidence="10" type="ORF">AMJ87_13865</name>
</gene>
<dbReference type="NCBIfam" id="TIGR00151">
    <property type="entry name" value="ispF"/>
    <property type="match status" value="1"/>
</dbReference>
<comment type="caution">
    <text evidence="7">Lacks conserved residue(s) required for the propagation of feature annotation.</text>
</comment>
<feature type="binding site" evidence="7">
    <location>
        <position position="9"/>
    </location>
    <ligand>
        <name>a divalent metal cation</name>
        <dbReference type="ChEBI" id="CHEBI:60240"/>
    </ligand>
</feature>
<dbReference type="AlphaFoldDB" id="A0A0S8G292"/>
<comment type="similarity">
    <text evidence="7 8">Belongs to the IspF family.</text>
</comment>
<dbReference type="Pfam" id="PF02542">
    <property type="entry name" value="YgbB"/>
    <property type="match status" value="1"/>
</dbReference>
<feature type="binding site" evidence="7">
    <location>
        <begin position="7"/>
        <end position="9"/>
    </location>
    <ligand>
        <name>4-CDP-2-C-methyl-D-erythritol 2-phosphate</name>
        <dbReference type="ChEBI" id="CHEBI:57919"/>
    </ligand>
</feature>
<dbReference type="PATRIC" id="fig|1703780.3.peg.91"/>
<dbReference type="SUPFAM" id="SSF69765">
    <property type="entry name" value="IpsF-like"/>
    <property type="match status" value="1"/>
</dbReference>
<evidence type="ECO:0000256" key="5">
    <source>
        <dbReference type="ARBA" id="ARBA00023229"/>
    </source>
</evidence>
<sequence length="160" mass="17005">MVGIGYDIHRLVEKRPLYLGGIRIDFNKGLLGHSDGDVLLHAISDALLGAAHLGDIGQHFPPDDNRYKDISSNDILKNIAGMLENKGICVRNIDAIVICEAPKILPHVASMKKNIATILKVADTAISIKGKTNEGIGAIGEGNAIAAWAVCEVEKSNAST</sequence>
<dbReference type="PROSITE" id="PS01350">
    <property type="entry name" value="ISPF"/>
    <property type="match status" value="1"/>
</dbReference>
<name>A0A0S8G292_UNCW3</name>
<keyword evidence="4 7" id="KW-0479">Metal-binding</keyword>
<organism evidence="10 11">
    <name type="scientific">candidate division WOR_3 bacterium SM23_60</name>
    <dbReference type="NCBI Taxonomy" id="1703780"/>
    <lineage>
        <taxon>Bacteria</taxon>
        <taxon>Bacteria division WOR-3</taxon>
    </lineage>
</organism>
<evidence type="ECO:0000256" key="7">
    <source>
        <dbReference type="HAMAP-Rule" id="MF_00107"/>
    </source>
</evidence>
<dbReference type="EC" id="4.6.1.12" evidence="3 7"/>
<feature type="binding site" evidence="7">
    <location>
        <position position="7"/>
    </location>
    <ligand>
        <name>a divalent metal cation</name>
        <dbReference type="ChEBI" id="CHEBI:60240"/>
    </ligand>
</feature>
<dbReference type="InterPro" id="IPR020555">
    <property type="entry name" value="MECDP_synthase_CS"/>
</dbReference>
<comment type="cofactor">
    <cofactor evidence="7">
        <name>a divalent metal cation</name>
        <dbReference type="ChEBI" id="CHEBI:60240"/>
    </cofactor>
    <text evidence="7">Binds 1 divalent metal cation per subunit.</text>
</comment>
<dbReference type="PANTHER" id="PTHR43181">
    <property type="entry name" value="2-C-METHYL-D-ERYTHRITOL 2,4-CYCLODIPHOSPHATE SYNTHASE, CHLOROPLASTIC"/>
    <property type="match status" value="1"/>
</dbReference>
<evidence type="ECO:0000256" key="1">
    <source>
        <dbReference type="ARBA" id="ARBA00000200"/>
    </source>
</evidence>